<dbReference type="Pfam" id="PF12455">
    <property type="entry name" value="Dynactin"/>
    <property type="match status" value="1"/>
</dbReference>
<dbReference type="SUPFAM" id="SSF74924">
    <property type="entry name" value="Cap-Gly domain"/>
    <property type="match status" value="1"/>
</dbReference>
<feature type="coiled-coil region" evidence="8">
    <location>
        <begin position="243"/>
        <end position="562"/>
    </location>
</feature>
<organism evidence="11 12">
    <name type="scientific">Psilocybe cf. subviscida</name>
    <dbReference type="NCBI Taxonomy" id="2480587"/>
    <lineage>
        <taxon>Eukaryota</taxon>
        <taxon>Fungi</taxon>
        <taxon>Dikarya</taxon>
        <taxon>Basidiomycota</taxon>
        <taxon>Agaricomycotina</taxon>
        <taxon>Agaricomycetes</taxon>
        <taxon>Agaricomycetidae</taxon>
        <taxon>Agaricales</taxon>
        <taxon>Agaricineae</taxon>
        <taxon>Strophariaceae</taxon>
        <taxon>Psilocybe</taxon>
    </lineage>
</organism>
<keyword evidence="4" id="KW-0493">Microtubule</keyword>
<feature type="domain" description="CAP-Gly" evidence="10">
    <location>
        <begin position="27"/>
        <end position="69"/>
    </location>
</feature>
<dbReference type="InterPro" id="IPR036859">
    <property type="entry name" value="CAP-Gly_dom_sf"/>
</dbReference>
<dbReference type="GO" id="GO:0005874">
    <property type="term" value="C:microtubule"/>
    <property type="evidence" value="ECO:0007669"/>
    <property type="project" value="UniProtKB-KW"/>
</dbReference>
<evidence type="ECO:0000256" key="2">
    <source>
        <dbReference type="ARBA" id="ARBA00011010"/>
    </source>
</evidence>
<dbReference type="Gene3D" id="2.30.30.190">
    <property type="entry name" value="CAP Gly-rich-like domain"/>
    <property type="match status" value="1"/>
</dbReference>
<evidence type="ECO:0000256" key="5">
    <source>
        <dbReference type="ARBA" id="ARBA00023017"/>
    </source>
</evidence>
<evidence type="ECO:0000256" key="6">
    <source>
        <dbReference type="ARBA" id="ARBA00023054"/>
    </source>
</evidence>
<keyword evidence="5" id="KW-0243">Dynein</keyword>
<feature type="compositionally biased region" description="Polar residues" evidence="9">
    <location>
        <begin position="152"/>
        <end position="182"/>
    </location>
</feature>
<evidence type="ECO:0000256" key="1">
    <source>
        <dbReference type="ARBA" id="ARBA00004245"/>
    </source>
</evidence>
<dbReference type="Proteomes" id="UP000567179">
    <property type="component" value="Unassembled WGS sequence"/>
</dbReference>
<keyword evidence="12" id="KW-1185">Reference proteome</keyword>
<dbReference type="PROSITE" id="PS00845">
    <property type="entry name" value="CAP_GLY_1"/>
    <property type="match status" value="1"/>
</dbReference>
<evidence type="ECO:0000259" key="10">
    <source>
        <dbReference type="PROSITE" id="PS50245"/>
    </source>
</evidence>
<evidence type="ECO:0000256" key="3">
    <source>
        <dbReference type="ARBA" id="ARBA00022490"/>
    </source>
</evidence>
<dbReference type="GO" id="GO:0030286">
    <property type="term" value="C:dynein complex"/>
    <property type="evidence" value="ECO:0007669"/>
    <property type="project" value="UniProtKB-KW"/>
</dbReference>
<dbReference type="PANTHER" id="PTHR18916">
    <property type="entry name" value="DYNACTIN 1-RELATED MICROTUBULE-BINDING"/>
    <property type="match status" value="1"/>
</dbReference>
<proteinExistence type="inferred from homology"/>
<sequence length="1237" mass="137145">MTDHVDPPLGSIVTVAGLGLGVVRFNGHTAFRPGKWIGVELQEKKGKNDGSVEGTVYFKCEPLFGVFIPPSKIQAIHGSELEATPTKASVAARRPTAGHQRTLSSGNGLLRTKGPPSSVASSNPSTRSASPAKPTQPSLSRSVSIRGAPSPTKASSSVSLQPRKSFVSRQSPSQEVASNGVLSPSMKAAQSGPFTAKRTSSPLSQSPLHQESSPRPQSPLGSPAIPPPTIAAVVPPPDNDAELQELRARIRTLEAQRVEAGQRNAYLEGRLAEAETFVAIKPKLQAKLTSLQTEIHDMKRELSDSQAVAKLAESRVMDAHEQLEMVMLDKEVAEERAELAEAELMDVKEKYAILEVENDVLKAEGTEATENPVAKDSLAYIQLEKQNERLKEALIKLRDITTETDQEQRRRISEMERDVSGVEELQASYDESVIKLANAETQIEDLKLQLDDALAAEDILVQLTERNLMLGEANMRITIEDLEALKELSDELEENHVETEKQFHEDLEIKDTAIREHARKIEVLEETCIDYENTIQQFRDLVLQLQTELDQLRTQTQNAQVESASAVTQAANVMSMNLRLQSSAQKNQTKTIDLEVKSIEAKECKELLSIITPYLPQLYVESDMAATNCYLLFRRLGFKADLINTVVSQINNLPEALNGDVTGALVGVCEMRRGICGVASQCKRFAAVLRSCSVDDFLNSGHLYPEIAHFEKRIDMHIDLLRRNEFRAIECVQDMQSIEKQFYSLYSRPEFAQLEMEPTESGLGYITEFEYDLDQVVATIGFLRTTVIAIMKDEDAEVDASGVDVEADLLEPTAALLKRTKAIKTLSKKLLQRLETLGQGSSAMKLAIVAQFYKLNRECGALVDFGIGVVSRASEYERETRSSEKPFHISRVMSIIEDLKPGLMKEDKTANTGLEAATNYVNVVMERTSKLLQLASEAENVQKVTVLPPWVARISEIKEALAVNVEAERKVASLNDEMQGLARSLRTKDQVIQESGVKIELMERRLEAAKKQADSIAKLESDIEKARKQERQYEEAIEQLQADLDKLEQDNAKLKTLTAGQERQSTGPQPEVEHVPIEGSLETSHLLEQIEALRGTVRFLRTENSYLKGHDLLREIESLPALPQRPSRMPTPALVKSTDSDTSDSDLDETPPPPTLFSLSSETKMLYRDVMKYSSAPRVVDLSELNALRAAAKGGKVWLPKKKMPAQQVLERKMEGERLSRRVHGLLERASALGASL</sequence>
<dbReference type="InterPro" id="IPR000938">
    <property type="entry name" value="CAP-Gly_domain"/>
</dbReference>
<keyword evidence="6 8" id="KW-0175">Coiled coil</keyword>
<feature type="compositionally biased region" description="Polar residues" evidence="9">
    <location>
        <begin position="197"/>
        <end position="215"/>
    </location>
</feature>
<protein>
    <recommendedName>
        <fullName evidence="10">CAP-Gly domain-containing protein</fullName>
    </recommendedName>
</protein>
<evidence type="ECO:0000256" key="4">
    <source>
        <dbReference type="ARBA" id="ARBA00022701"/>
    </source>
</evidence>
<dbReference type="Pfam" id="PF01302">
    <property type="entry name" value="CAP_GLY"/>
    <property type="match status" value="1"/>
</dbReference>
<dbReference type="InterPro" id="IPR022157">
    <property type="entry name" value="Dynactin"/>
</dbReference>
<comment type="subcellular location">
    <subcellularLocation>
        <location evidence="1">Cytoplasm</location>
        <location evidence="1">Cytoskeleton</location>
    </subcellularLocation>
</comment>
<feature type="region of interest" description="Disordered" evidence="9">
    <location>
        <begin position="86"/>
        <end position="237"/>
    </location>
</feature>
<evidence type="ECO:0000256" key="7">
    <source>
        <dbReference type="ARBA" id="ARBA00023212"/>
    </source>
</evidence>
<dbReference type="AlphaFoldDB" id="A0A8H5AXU3"/>
<keyword evidence="7" id="KW-0206">Cytoskeleton</keyword>
<keyword evidence="3" id="KW-0963">Cytoplasm</keyword>
<evidence type="ECO:0000256" key="8">
    <source>
        <dbReference type="SAM" id="Coils"/>
    </source>
</evidence>
<comment type="caution">
    <text evidence="11">The sequence shown here is derived from an EMBL/GenBank/DDBJ whole genome shotgun (WGS) entry which is preliminary data.</text>
</comment>
<feature type="region of interest" description="Disordered" evidence="9">
    <location>
        <begin position="1119"/>
        <end position="1159"/>
    </location>
</feature>
<dbReference type="Gene3D" id="1.10.287.1490">
    <property type="match status" value="1"/>
</dbReference>
<feature type="compositionally biased region" description="Pro residues" evidence="9">
    <location>
        <begin position="224"/>
        <end position="237"/>
    </location>
</feature>
<evidence type="ECO:0000313" key="12">
    <source>
        <dbReference type="Proteomes" id="UP000567179"/>
    </source>
</evidence>
<evidence type="ECO:0000256" key="9">
    <source>
        <dbReference type="SAM" id="MobiDB-lite"/>
    </source>
</evidence>
<name>A0A8H5AXU3_9AGAR</name>
<feature type="compositionally biased region" description="Polar residues" evidence="9">
    <location>
        <begin position="118"/>
        <end position="143"/>
    </location>
</feature>
<gene>
    <name evidence="11" type="ORF">D9619_002556</name>
</gene>
<evidence type="ECO:0000313" key="11">
    <source>
        <dbReference type="EMBL" id="KAF5312939.1"/>
    </source>
</evidence>
<reference evidence="11 12" key="1">
    <citation type="journal article" date="2020" name="ISME J.">
        <title>Uncovering the hidden diversity of litter-decomposition mechanisms in mushroom-forming fungi.</title>
        <authorList>
            <person name="Floudas D."/>
            <person name="Bentzer J."/>
            <person name="Ahren D."/>
            <person name="Johansson T."/>
            <person name="Persson P."/>
            <person name="Tunlid A."/>
        </authorList>
    </citation>
    <scope>NUCLEOTIDE SEQUENCE [LARGE SCALE GENOMIC DNA]</scope>
    <source>
        <strain evidence="11 12">CBS 101986</strain>
    </source>
</reference>
<accession>A0A8H5AXU3</accession>
<dbReference type="EMBL" id="JAACJJ010000056">
    <property type="protein sequence ID" value="KAF5312939.1"/>
    <property type="molecule type" value="Genomic_DNA"/>
</dbReference>
<feature type="coiled-coil region" evidence="8">
    <location>
        <begin position="957"/>
        <end position="1064"/>
    </location>
</feature>
<dbReference type="PROSITE" id="PS50245">
    <property type="entry name" value="CAP_GLY_2"/>
    <property type="match status" value="1"/>
</dbReference>
<dbReference type="SMART" id="SM01052">
    <property type="entry name" value="CAP_GLY"/>
    <property type="match status" value="1"/>
</dbReference>
<dbReference type="OrthoDB" id="2130750at2759"/>
<comment type="similarity">
    <text evidence="2">Belongs to the dynactin 150 kDa subunit family.</text>
</comment>